<dbReference type="InParanoid" id="G4YT36"/>
<dbReference type="SUPFAM" id="SSF56219">
    <property type="entry name" value="DNase I-like"/>
    <property type="match status" value="1"/>
</dbReference>
<evidence type="ECO:0000259" key="1">
    <source>
        <dbReference type="Pfam" id="PF03372"/>
    </source>
</evidence>
<reference evidence="2 3" key="1">
    <citation type="journal article" date="2006" name="Science">
        <title>Phytophthora genome sequences uncover evolutionary origins and mechanisms of pathogenesis.</title>
        <authorList>
            <person name="Tyler B.M."/>
            <person name="Tripathy S."/>
            <person name="Zhang X."/>
            <person name="Dehal P."/>
            <person name="Jiang R.H."/>
            <person name="Aerts A."/>
            <person name="Arredondo F.D."/>
            <person name="Baxter L."/>
            <person name="Bensasson D."/>
            <person name="Beynon J.L."/>
            <person name="Chapman J."/>
            <person name="Damasceno C.M."/>
            <person name="Dorrance A.E."/>
            <person name="Dou D."/>
            <person name="Dickerman A.W."/>
            <person name="Dubchak I.L."/>
            <person name="Garbelotto M."/>
            <person name="Gijzen M."/>
            <person name="Gordon S.G."/>
            <person name="Govers F."/>
            <person name="Grunwald N.J."/>
            <person name="Huang W."/>
            <person name="Ivors K.L."/>
            <person name="Jones R.W."/>
            <person name="Kamoun S."/>
            <person name="Krampis K."/>
            <person name="Lamour K.H."/>
            <person name="Lee M.K."/>
            <person name="McDonald W.H."/>
            <person name="Medina M."/>
            <person name="Meijer H.J."/>
            <person name="Nordberg E.K."/>
            <person name="Maclean D.J."/>
            <person name="Ospina-Giraldo M.D."/>
            <person name="Morris P.F."/>
            <person name="Phuntumart V."/>
            <person name="Putnam N.H."/>
            <person name="Rash S."/>
            <person name="Rose J.K."/>
            <person name="Sakihama Y."/>
            <person name="Salamov A.A."/>
            <person name="Savidor A."/>
            <person name="Scheuring C.F."/>
            <person name="Smith B.M."/>
            <person name="Sobral B.W."/>
            <person name="Terry A."/>
            <person name="Torto-Alalibo T.A."/>
            <person name="Win J."/>
            <person name="Xu Z."/>
            <person name="Zhang H."/>
            <person name="Grigoriev I.V."/>
            <person name="Rokhsar D.S."/>
            <person name="Boore J.L."/>
        </authorList>
    </citation>
    <scope>NUCLEOTIDE SEQUENCE [LARGE SCALE GENOMIC DNA]</scope>
    <source>
        <strain evidence="2 3">P6497</strain>
    </source>
</reference>
<name>G4YT36_PHYSP</name>
<dbReference type="SMR" id="G4YT36"/>
<feature type="non-terminal residue" evidence="2">
    <location>
        <position position="1"/>
    </location>
</feature>
<dbReference type="STRING" id="1094619.G4YT36"/>
<gene>
    <name evidence="2" type="ORF">PHYSODRAFT_405901</name>
</gene>
<dbReference type="GeneID" id="20651448"/>
<dbReference type="EMBL" id="JH159152">
    <property type="protein sequence ID" value="EGZ25962.1"/>
    <property type="molecule type" value="Genomic_DNA"/>
</dbReference>
<evidence type="ECO:0000313" key="2">
    <source>
        <dbReference type="EMBL" id="EGZ25962.1"/>
    </source>
</evidence>
<feature type="non-terminal residue" evidence="2">
    <location>
        <position position="256"/>
    </location>
</feature>
<protein>
    <recommendedName>
        <fullName evidence="1">Endonuclease/exonuclease/phosphatase domain-containing protein</fullName>
    </recommendedName>
</protein>
<dbReference type="GO" id="GO:0003824">
    <property type="term" value="F:catalytic activity"/>
    <property type="evidence" value="ECO:0007669"/>
    <property type="project" value="InterPro"/>
</dbReference>
<dbReference type="InterPro" id="IPR036691">
    <property type="entry name" value="Endo/exonu/phosph_ase_sf"/>
</dbReference>
<dbReference type="InterPro" id="IPR005135">
    <property type="entry name" value="Endo/exonuclease/phosphatase"/>
</dbReference>
<keyword evidence="3" id="KW-1185">Reference proteome</keyword>
<sequence>LSFWGEANGSAGGTGILINPHGAMKNVTPLWQDRWSPRLTAVLGDLAGQRFALINLYAPIDRTEREKFFDDVMRLPRPADVPVFLGGDFNCTFDPVLDRTLRRTTSSHDSPALRILLKQWELTDCLRPMMPLRAETERLESFQQAFHTYHYNVDDFHVSSRLDRWYASIEAQRWVAQVDVLPTGLSDHDGVLSHLRSPSNPIRVKRPVRAYPVPPHAKSLVDASIRGALDSFGDWLEEGQSASATAIEWDSLKRRI</sequence>
<evidence type="ECO:0000313" key="3">
    <source>
        <dbReference type="Proteomes" id="UP000002640"/>
    </source>
</evidence>
<feature type="domain" description="Endonuclease/exonuclease/phosphatase" evidence="1">
    <location>
        <begin position="6"/>
        <end position="188"/>
    </location>
</feature>
<dbReference type="Proteomes" id="UP000002640">
    <property type="component" value="Unassembled WGS sequence"/>
</dbReference>
<dbReference type="AlphaFoldDB" id="G4YT36"/>
<dbReference type="KEGG" id="psoj:PHYSODRAFT_405901"/>
<dbReference type="Pfam" id="PF03372">
    <property type="entry name" value="Exo_endo_phos"/>
    <property type="match status" value="1"/>
</dbReference>
<accession>G4YT36</accession>
<dbReference type="RefSeq" id="XP_009521250.1">
    <property type="nucleotide sequence ID" value="XM_009522955.1"/>
</dbReference>
<organism evidence="2 3">
    <name type="scientific">Phytophthora sojae (strain P6497)</name>
    <name type="common">Soybean stem and root rot agent</name>
    <name type="synonym">Phytophthora megasperma f. sp. glycines</name>
    <dbReference type="NCBI Taxonomy" id="1094619"/>
    <lineage>
        <taxon>Eukaryota</taxon>
        <taxon>Sar</taxon>
        <taxon>Stramenopiles</taxon>
        <taxon>Oomycota</taxon>
        <taxon>Peronosporomycetes</taxon>
        <taxon>Peronosporales</taxon>
        <taxon>Peronosporaceae</taxon>
        <taxon>Phytophthora</taxon>
    </lineage>
</organism>
<dbReference type="Gene3D" id="3.60.10.10">
    <property type="entry name" value="Endonuclease/exonuclease/phosphatase"/>
    <property type="match status" value="1"/>
</dbReference>
<proteinExistence type="predicted"/>